<comment type="caution">
    <text evidence="1">The sequence shown here is derived from an EMBL/GenBank/DDBJ whole genome shotgun (WGS) entry which is preliminary data.</text>
</comment>
<dbReference type="AlphaFoldDB" id="A0AAV4XEU5"/>
<protein>
    <submittedName>
        <fullName evidence="1">Uncharacterized protein</fullName>
    </submittedName>
</protein>
<name>A0AAV4XEU5_CAEEX</name>
<dbReference type="Proteomes" id="UP001054945">
    <property type="component" value="Unassembled WGS sequence"/>
</dbReference>
<accession>A0AAV4XEU5</accession>
<organism evidence="1 2">
    <name type="scientific">Caerostris extrusa</name>
    <name type="common">Bark spider</name>
    <name type="synonym">Caerostris bankana</name>
    <dbReference type="NCBI Taxonomy" id="172846"/>
    <lineage>
        <taxon>Eukaryota</taxon>
        <taxon>Metazoa</taxon>
        <taxon>Ecdysozoa</taxon>
        <taxon>Arthropoda</taxon>
        <taxon>Chelicerata</taxon>
        <taxon>Arachnida</taxon>
        <taxon>Araneae</taxon>
        <taxon>Araneomorphae</taxon>
        <taxon>Entelegynae</taxon>
        <taxon>Araneoidea</taxon>
        <taxon>Araneidae</taxon>
        <taxon>Caerostris</taxon>
    </lineage>
</organism>
<dbReference type="EMBL" id="BPLR01017701">
    <property type="protein sequence ID" value="GIY93756.1"/>
    <property type="molecule type" value="Genomic_DNA"/>
</dbReference>
<reference evidence="1 2" key="1">
    <citation type="submission" date="2021-06" db="EMBL/GenBank/DDBJ databases">
        <title>Caerostris extrusa draft genome.</title>
        <authorList>
            <person name="Kono N."/>
            <person name="Arakawa K."/>
        </authorList>
    </citation>
    <scope>NUCLEOTIDE SEQUENCE [LARGE SCALE GENOMIC DNA]</scope>
</reference>
<proteinExistence type="predicted"/>
<keyword evidence="2" id="KW-1185">Reference proteome</keyword>
<evidence type="ECO:0000313" key="1">
    <source>
        <dbReference type="EMBL" id="GIY93756.1"/>
    </source>
</evidence>
<gene>
    <name evidence="1" type="ORF">CEXT_423981</name>
</gene>
<sequence length="142" mass="16163">MNNLRIIPSVLFINFTNKTPAQSSNLSIVRLLIGKLSTYWLLILPLSCPMGFLRNWGYSLLSGSETKSDQFMLRLHIRCMKIFTFDTTGSKSPMGSNIVAMVDKIFLLSVKICQFHTYFEKKIVFYGFQDTPSFFVSVGLAK</sequence>
<evidence type="ECO:0000313" key="2">
    <source>
        <dbReference type="Proteomes" id="UP001054945"/>
    </source>
</evidence>